<proteinExistence type="predicted"/>
<accession>A0A4Q9PEW8</accession>
<reference evidence="1 2" key="1">
    <citation type="submission" date="2019-01" db="EMBL/GenBank/DDBJ databases">
        <title>Draft genome sequences of three monokaryotic isolates of the white-rot basidiomycete fungus Dichomitus squalens.</title>
        <authorList>
            <consortium name="DOE Joint Genome Institute"/>
            <person name="Lopez S.C."/>
            <person name="Andreopoulos B."/>
            <person name="Pangilinan J."/>
            <person name="Lipzen A."/>
            <person name="Riley R."/>
            <person name="Ahrendt S."/>
            <person name="Ng V."/>
            <person name="Barry K."/>
            <person name="Daum C."/>
            <person name="Grigoriev I.V."/>
            <person name="Hilden K.S."/>
            <person name="Makela M.R."/>
            <person name="de Vries R.P."/>
        </authorList>
    </citation>
    <scope>NUCLEOTIDE SEQUENCE [LARGE SCALE GENOMIC DNA]</scope>
    <source>
        <strain evidence="1 2">CBS 464.89</strain>
    </source>
</reference>
<dbReference type="Proteomes" id="UP000292082">
    <property type="component" value="Unassembled WGS sequence"/>
</dbReference>
<dbReference type="AlphaFoldDB" id="A0A4Q9PEW8"/>
<evidence type="ECO:0000313" key="1">
    <source>
        <dbReference type="EMBL" id="TBU53490.1"/>
    </source>
</evidence>
<evidence type="ECO:0000313" key="2">
    <source>
        <dbReference type="Proteomes" id="UP000292082"/>
    </source>
</evidence>
<organism evidence="1 2">
    <name type="scientific">Dichomitus squalens</name>
    <dbReference type="NCBI Taxonomy" id="114155"/>
    <lineage>
        <taxon>Eukaryota</taxon>
        <taxon>Fungi</taxon>
        <taxon>Dikarya</taxon>
        <taxon>Basidiomycota</taxon>
        <taxon>Agaricomycotina</taxon>
        <taxon>Agaricomycetes</taxon>
        <taxon>Polyporales</taxon>
        <taxon>Polyporaceae</taxon>
        <taxon>Dichomitus</taxon>
    </lineage>
</organism>
<sequence>MFRLKPWIALLITDHELCDTKSPASVLSFDALETVTIKVPEPIDHSDHDKLQRQILPLISPFTKPGLVFSLTFERCSVHSDQGYCVEPLSRGDIFESVRTSGNMLHTLQETSKCSHLELVLEDLPDVPYKDRLIPLEKSQGDPVYFRTPDRSEISLLECFQDRCDTLIGGVNPVYAYGFPAKIYLDFPSRL</sequence>
<gene>
    <name evidence="1" type="ORF">BD310DRAFT_938030</name>
</gene>
<name>A0A4Q9PEW8_9APHY</name>
<protein>
    <submittedName>
        <fullName evidence="1">Uncharacterized protein</fullName>
    </submittedName>
</protein>
<keyword evidence="2" id="KW-1185">Reference proteome</keyword>
<dbReference type="EMBL" id="ML145213">
    <property type="protein sequence ID" value="TBU53490.1"/>
    <property type="molecule type" value="Genomic_DNA"/>
</dbReference>